<evidence type="ECO:0000256" key="2">
    <source>
        <dbReference type="SAM" id="SignalP"/>
    </source>
</evidence>
<feature type="signal peptide" evidence="2">
    <location>
        <begin position="1"/>
        <end position="21"/>
    </location>
</feature>
<keyword evidence="4" id="KW-1185">Reference proteome</keyword>
<reference evidence="3 4" key="1">
    <citation type="submission" date="2019-02" db="EMBL/GenBank/DDBJ databases">
        <title>Paenibacillus sp. nov., isolated from surface-sterilized tissue of Thalictrum simplex L.</title>
        <authorList>
            <person name="Tuo L."/>
        </authorList>
    </citation>
    <scope>NUCLEOTIDE SEQUENCE [LARGE SCALE GENOMIC DNA]</scope>
    <source>
        <strain evidence="3 4">N2SHLJ1</strain>
    </source>
</reference>
<feature type="compositionally biased region" description="Low complexity" evidence="1">
    <location>
        <begin position="34"/>
        <end position="52"/>
    </location>
</feature>
<dbReference type="CDD" id="cd10936">
    <property type="entry name" value="CE4_DAC2"/>
    <property type="match status" value="1"/>
</dbReference>
<proteinExistence type="predicted"/>
<dbReference type="GO" id="GO:0005975">
    <property type="term" value="P:carbohydrate metabolic process"/>
    <property type="evidence" value="ECO:0007669"/>
    <property type="project" value="InterPro"/>
</dbReference>
<comment type="caution">
    <text evidence="3">The sequence shown here is derived from an EMBL/GenBank/DDBJ whole genome shotgun (WGS) entry which is preliminary data.</text>
</comment>
<dbReference type="OrthoDB" id="9784811at2"/>
<dbReference type="Proteomes" id="UP000293142">
    <property type="component" value="Unassembled WGS sequence"/>
</dbReference>
<evidence type="ECO:0000256" key="1">
    <source>
        <dbReference type="SAM" id="MobiDB-lite"/>
    </source>
</evidence>
<feature type="region of interest" description="Disordered" evidence="1">
    <location>
        <begin position="24"/>
        <end position="52"/>
    </location>
</feature>
<gene>
    <name evidence="3" type="ORF">EYB31_01315</name>
</gene>
<dbReference type="AlphaFoldDB" id="A0A4Q9DZF1"/>
<sequence>MLVLALALLPVHAAATASAIAGGEPREQVQNHTPQPQQDGLQQPGQPAPQAAKKQIAIVIDDFGNDMLGTQEMMDLPIPFTAAVMPFLPTTKRDAEWAHRTGREVILHLPMEPMKGKKSWLGPKAITADLSDEEIRKRVMEALDDVPHVIGINNHMGSKITANERIMRIVLGICKERGLFFLDSRTTPKTVIPKISAELGVKTAGNDLFFDDQYTRSHISKQTRLLAKLIEKNDATIAIGHVGPPGRHTSAALKEAAPQLSQTADFVFVSKLVR</sequence>
<dbReference type="EMBL" id="SIRE01000002">
    <property type="protein sequence ID" value="TBL81875.1"/>
    <property type="molecule type" value="Genomic_DNA"/>
</dbReference>
<dbReference type="PANTHER" id="PTHR30105:SF2">
    <property type="entry name" value="DIVERGENT POLYSACCHARIDE DEACETYLASE SUPERFAMILY"/>
    <property type="match status" value="1"/>
</dbReference>
<dbReference type="Pfam" id="PF04748">
    <property type="entry name" value="Polysacc_deac_2"/>
    <property type="match status" value="1"/>
</dbReference>
<keyword evidence="2" id="KW-0732">Signal</keyword>
<dbReference type="Gene3D" id="3.20.20.370">
    <property type="entry name" value="Glycoside hydrolase/deacetylase"/>
    <property type="match status" value="1"/>
</dbReference>
<feature type="chain" id="PRO_5039697912" evidence="2">
    <location>
        <begin position="22"/>
        <end position="274"/>
    </location>
</feature>
<name>A0A4Q9DZF1_9BACL</name>
<dbReference type="PANTHER" id="PTHR30105">
    <property type="entry name" value="UNCHARACTERIZED YIBQ-RELATED"/>
    <property type="match status" value="1"/>
</dbReference>
<organism evidence="3 4">
    <name type="scientific">Paenibacillus thalictri</name>
    <dbReference type="NCBI Taxonomy" id="2527873"/>
    <lineage>
        <taxon>Bacteria</taxon>
        <taxon>Bacillati</taxon>
        <taxon>Bacillota</taxon>
        <taxon>Bacilli</taxon>
        <taxon>Bacillales</taxon>
        <taxon>Paenibacillaceae</taxon>
        <taxon>Paenibacillus</taxon>
    </lineage>
</organism>
<protein>
    <submittedName>
        <fullName evidence="3">Divergent polysaccharide deacetylase family protein</fullName>
    </submittedName>
</protein>
<evidence type="ECO:0000313" key="3">
    <source>
        <dbReference type="EMBL" id="TBL81875.1"/>
    </source>
</evidence>
<accession>A0A4Q9DZF1</accession>
<dbReference type="SUPFAM" id="SSF88713">
    <property type="entry name" value="Glycoside hydrolase/deacetylase"/>
    <property type="match status" value="1"/>
</dbReference>
<evidence type="ECO:0000313" key="4">
    <source>
        <dbReference type="Proteomes" id="UP000293142"/>
    </source>
</evidence>
<dbReference type="InterPro" id="IPR006837">
    <property type="entry name" value="Divergent_DAC"/>
</dbReference>
<dbReference type="InterPro" id="IPR011330">
    <property type="entry name" value="Glyco_hydro/deAcase_b/a-brl"/>
</dbReference>